<sequence>MTSHAQDYGYSHGYRLCRNGYFREWCMHIALLPSTTATTTRPPALKQQQRQKQRPNCTHRYRHLM</sequence>
<accession>A0ACC3ZA41</accession>
<evidence type="ECO:0000313" key="1">
    <source>
        <dbReference type="EMBL" id="KAL0940875.1"/>
    </source>
</evidence>
<proteinExistence type="predicted"/>
<dbReference type="EMBL" id="VUJX02000002">
    <property type="protein sequence ID" value="KAL0940875.1"/>
    <property type="molecule type" value="Genomic_DNA"/>
</dbReference>
<name>A0ACC3ZA41_COLTU</name>
<protein>
    <submittedName>
        <fullName evidence="1">Uncharacterized protein</fullName>
    </submittedName>
</protein>
<dbReference type="Proteomes" id="UP000805649">
    <property type="component" value="Unassembled WGS sequence"/>
</dbReference>
<evidence type="ECO:0000313" key="2">
    <source>
        <dbReference type="Proteomes" id="UP000805649"/>
    </source>
</evidence>
<organism evidence="1 2">
    <name type="scientific">Colletotrichum truncatum</name>
    <name type="common">Anthracnose fungus</name>
    <name type="synonym">Colletotrichum capsici</name>
    <dbReference type="NCBI Taxonomy" id="5467"/>
    <lineage>
        <taxon>Eukaryota</taxon>
        <taxon>Fungi</taxon>
        <taxon>Dikarya</taxon>
        <taxon>Ascomycota</taxon>
        <taxon>Pezizomycotina</taxon>
        <taxon>Sordariomycetes</taxon>
        <taxon>Hypocreomycetidae</taxon>
        <taxon>Glomerellales</taxon>
        <taxon>Glomerellaceae</taxon>
        <taxon>Colletotrichum</taxon>
        <taxon>Colletotrichum truncatum species complex</taxon>
    </lineage>
</organism>
<gene>
    <name evidence="1" type="ORF">CTRU02_203638</name>
</gene>
<comment type="caution">
    <text evidence="1">The sequence shown here is derived from an EMBL/GenBank/DDBJ whole genome shotgun (WGS) entry which is preliminary data.</text>
</comment>
<keyword evidence="2" id="KW-1185">Reference proteome</keyword>
<reference evidence="1 2" key="1">
    <citation type="journal article" date="2020" name="Phytopathology">
        <title>Genome Sequence Resources of Colletotrichum truncatum, C. plurivorum, C. musicola, and C. sojae: Four Species Pathogenic to Soybean (Glycine max).</title>
        <authorList>
            <person name="Rogerio F."/>
            <person name="Boufleur T.R."/>
            <person name="Ciampi-Guillardi M."/>
            <person name="Sukno S.A."/>
            <person name="Thon M.R."/>
            <person name="Massola Junior N.S."/>
            <person name="Baroncelli R."/>
        </authorList>
    </citation>
    <scope>NUCLEOTIDE SEQUENCE [LARGE SCALE GENOMIC DNA]</scope>
    <source>
        <strain evidence="1 2">CMES1059</strain>
    </source>
</reference>